<dbReference type="OrthoDB" id="2789670at2759"/>
<dbReference type="InterPro" id="IPR036396">
    <property type="entry name" value="Cyt_P450_sf"/>
</dbReference>
<dbReference type="InterPro" id="IPR012317">
    <property type="entry name" value="Poly(ADP-ribose)pol_cat_dom"/>
</dbReference>
<dbReference type="Gene3D" id="1.10.630.10">
    <property type="entry name" value="Cytochrome P450"/>
    <property type="match status" value="1"/>
</dbReference>
<dbReference type="Proteomes" id="UP000789405">
    <property type="component" value="Unassembled WGS sequence"/>
</dbReference>
<evidence type="ECO:0000313" key="3">
    <source>
        <dbReference type="Proteomes" id="UP000789405"/>
    </source>
</evidence>
<dbReference type="GO" id="GO:0016705">
    <property type="term" value="F:oxidoreductase activity, acting on paired donors, with incorporation or reduction of molecular oxygen"/>
    <property type="evidence" value="ECO:0007669"/>
    <property type="project" value="InterPro"/>
</dbReference>
<protein>
    <submittedName>
        <fullName evidence="2">20338_t:CDS:1</fullName>
    </submittedName>
</protein>
<dbReference type="Pfam" id="PF00067">
    <property type="entry name" value="p450"/>
    <property type="match status" value="1"/>
</dbReference>
<dbReference type="GO" id="GO:0003950">
    <property type="term" value="F:NAD+ poly-ADP-ribosyltransferase activity"/>
    <property type="evidence" value="ECO:0007669"/>
    <property type="project" value="InterPro"/>
</dbReference>
<dbReference type="InterPro" id="IPR001128">
    <property type="entry name" value="Cyt_P450"/>
</dbReference>
<feature type="domain" description="PARP catalytic" evidence="1">
    <location>
        <begin position="1"/>
        <end position="48"/>
    </location>
</feature>
<evidence type="ECO:0000313" key="2">
    <source>
        <dbReference type="EMBL" id="CAG8743674.1"/>
    </source>
</evidence>
<dbReference type="GO" id="GO:0020037">
    <property type="term" value="F:heme binding"/>
    <property type="evidence" value="ECO:0007669"/>
    <property type="project" value="InterPro"/>
</dbReference>
<comment type="caution">
    <text evidence="2">The sequence shown here is derived from an EMBL/GenBank/DDBJ whole genome shotgun (WGS) entry which is preliminary data.</text>
</comment>
<organism evidence="2 3">
    <name type="scientific">Dentiscutata erythropus</name>
    <dbReference type="NCBI Taxonomy" id="1348616"/>
    <lineage>
        <taxon>Eukaryota</taxon>
        <taxon>Fungi</taxon>
        <taxon>Fungi incertae sedis</taxon>
        <taxon>Mucoromycota</taxon>
        <taxon>Glomeromycotina</taxon>
        <taxon>Glomeromycetes</taxon>
        <taxon>Diversisporales</taxon>
        <taxon>Gigasporaceae</taxon>
        <taxon>Dentiscutata</taxon>
    </lineage>
</organism>
<dbReference type="AlphaFoldDB" id="A0A9N9INQ5"/>
<accession>A0A9N9INQ5</accession>
<feature type="non-terminal residue" evidence="2">
    <location>
        <position position="1"/>
    </location>
</feature>
<name>A0A9N9INQ5_9GLOM</name>
<evidence type="ECO:0000259" key="1">
    <source>
        <dbReference type="PROSITE" id="PS51059"/>
    </source>
</evidence>
<gene>
    <name evidence="2" type="ORF">DERYTH_LOCUS16231</name>
</gene>
<dbReference type="GO" id="GO:0005506">
    <property type="term" value="F:iron ion binding"/>
    <property type="evidence" value="ECO:0007669"/>
    <property type="project" value="InterPro"/>
</dbReference>
<proteinExistence type="predicted"/>
<dbReference type="EMBL" id="CAJVPY010013942">
    <property type="protein sequence ID" value="CAG8743674.1"/>
    <property type="molecule type" value="Genomic_DNA"/>
</dbReference>
<dbReference type="GO" id="GO:0004497">
    <property type="term" value="F:monooxygenase activity"/>
    <property type="evidence" value="ECO:0007669"/>
    <property type="project" value="InterPro"/>
</dbReference>
<keyword evidence="3" id="KW-1185">Reference proteome</keyword>
<reference evidence="2" key="1">
    <citation type="submission" date="2021-06" db="EMBL/GenBank/DDBJ databases">
        <authorList>
            <person name="Kallberg Y."/>
            <person name="Tangrot J."/>
            <person name="Rosling A."/>
        </authorList>
    </citation>
    <scope>NUCLEOTIDE SEQUENCE</scope>
    <source>
        <strain evidence="2">MA453B</strain>
    </source>
</reference>
<sequence>FEVVIGEKVYKLKKGTYIISNIYVVYHEKDSLLKFDPSRILNKNNNLCFIPFGNGGRSCPEKLIGLSIVKIFMANFLINNLEYEILTKDKEKPNFGL</sequence>
<dbReference type="PROSITE" id="PS51059">
    <property type="entry name" value="PARP_CATALYTIC"/>
    <property type="match status" value="1"/>
</dbReference>
<dbReference type="SUPFAM" id="SSF48264">
    <property type="entry name" value="Cytochrome P450"/>
    <property type="match status" value="1"/>
</dbReference>